<dbReference type="OrthoDB" id="1098018at2"/>
<keyword evidence="5" id="KW-0732">Signal</keyword>
<dbReference type="GO" id="GO:0030203">
    <property type="term" value="P:glycosaminoglycan metabolic process"/>
    <property type="evidence" value="ECO:0007669"/>
    <property type="project" value="TreeGrafter"/>
</dbReference>
<evidence type="ECO:0000256" key="2">
    <source>
        <dbReference type="ARBA" id="ARBA00022801"/>
    </source>
</evidence>
<dbReference type="Pfam" id="PF00728">
    <property type="entry name" value="Glyco_hydro_20"/>
    <property type="match status" value="1"/>
</dbReference>
<dbReference type="InterPro" id="IPR015883">
    <property type="entry name" value="Glyco_hydro_20_cat"/>
</dbReference>
<dbReference type="SUPFAM" id="SSF51445">
    <property type="entry name" value="(Trans)glycosidases"/>
    <property type="match status" value="1"/>
</dbReference>
<dbReference type="Gene3D" id="3.30.379.10">
    <property type="entry name" value="Chitobiase/beta-hexosaminidase domain 2-like"/>
    <property type="match status" value="1"/>
</dbReference>
<evidence type="ECO:0000256" key="1">
    <source>
        <dbReference type="ARBA" id="ARBA00006285"/>
    </source>
</evidence>
<name>Q01S79_SOLUE</name>
<dbReference type="GO" id="GO:0004563">
    <property type="term" value="F:beta-N-acetylhexosaminidase activity"/>
    <property type="evidence" value="ECO:0007669"/>
    <property type="project" value="UniProtKB-EC"/>
</dbReference>
<dbReference type="SUPFAM" id="SSF55545">
    <property type="entry name" value="beta-N-acetylhexosaminidase-like domain"/>
    <property type="match status" value="1"/>
</dbReference>
<dbReference type="Pfam" id="PF02838">
    <property type="entry name" value="Glyco_hydro_20b"/>
    <property type="match status" value="1"/>
</dbReference>
<dbReference type="eggNOG" id="COG3525">
    <property type="taxonomic scope" value="Bacteria"/>
</dbReference>
<organism evidence="8">
    <name type="scientific">Solibacter usitatus (strain Ellin6076)</name>
    <dbReference type="NCBI Taxonomy" id="234267"/>
    <lineage>
        <taxon>Bacteria</taxon>
        <taxon>Pseudomonadati</taxon>
        <taxon>Acidobacteriota</taxon>
        <taxon>Terriglobia</taxon>
        <taxon>Bryobacterales</taxon>
        <taxon>Solibacteraceae</taxon>
        <taxon>Candidatus Solibacter</taxon>
    </lineage>
</organism>
<feature type="domain" description="Glycoside hydrolase family 20 catalytic" evidence="6">
    <location>
        <begin position="155"/>
        <end position="466"/>
    </location>
</feature>
<dbReference type="EC" id="3.2.1.52" evidence="8"/>
<dbReference type="PANTHER" id="PTHR22600">
    <property type="entry name" value="BETA-HEXOSAMINIDASE"/>
    <property type="match status" value="1"/>
</dbReference>
<dbReference type="AlphaFoldDB" id="Q01S79"/>
<dbReference type="PANTHER" id="PTHR22600:SF21">
    <property type="entry name" value="BETA-HEXOSAMINIDASE A"/>
    <property type="match status" value="1"/>
</dbReference>
<evidence type="ECO:0000256" key="3">
    <source>
        <dbReference type="ARBA" id="ARBA00023295"/>
    </source>
</evidence>
<dbReference type="EMBL" id="CP000473">
    <property type="protein sequence ID" value="ABJ87491.1"/>
    <property type="molecule type" value="Genomic_DNA"/>
</dbReference>
<dbReference type="KEGG" id="sus:Acid_6569"/>
<evidence type="ECO:0000259" key="6">
    <source>
        <dbReference type="Pfam" id="PF00728"/>
    </source>
</evidence>
<keyword evidence="2 8" id="KW-0378">Hydrolase</keyword>
<dbReference type="CDD" id="cd06570">
    <property type="entry name" value="GH20_chitobiase-like_1"/>
    <property type="match status" value="1"/>
</dbReference>
<feature type="chain" id="PRO_5004162556" evidence="5">
    <location>
        <begin position="20"/>
        <end position="663"/>
    </location>
</feature>
<feature type="signal peptide" evidence="5">
    <location>
        <begin position="1"/>
        <end position="19"/>
    </location>
</feature>
<dbReference type="STRING" id="234267.Acid_6569"/>
<dbReference type="GO" id="GO:0016020">
    <property type="term" value="C:membrane"/>
    <property type="evidence" value="ECO:0007669"/>
    <property type="project" value="TreeGrafter"/>
</dbReference>
<protein>
    <submittedName>
        <fullName evidence="8">Beta-N-acetylhexosaminidase</fullName>
        <ecNumber evidence="8">3.2.1.52</ecNumber>
    </submittedName>
</protein>
<dbReference type="Gene3D" id="3.20.20.80">
    <property type="entry name" value="Glycosidases"/>
    <property type="match status" value="1"/>
</dbReference>
<dbReference type="PRINTS" id="PR00738">
    <property type="entry name" value="GLHYDRLASE20"/>
</dbReference>
<dbReference type="InterPro" id="IPR025705">
    <property type="entry name" value="Beta_hexosaminidase_sua/sub"/>
</dbReference>
<evidence type="ECO:0000256" key="4">
    <source>
        <dbReference type="PIRSR" id="PIRSR625705-1"/>
    </source>
</evidence>
<dbReference type="GO" id="GO:0005975">
    <property type="term" value="P:carbohydrate metabolic process"/>
    <property type="evidence" value="ECO:0007669"/>
    <property type="project" value="InterPro"/>
</dbReference>
<dbReference type="HOGENOM" id="CLU_007082_5_1_0"/>
<dbReference type="InterPro" id="IPR015882">
    <property type="entry name" value="HEX_bac_N"/>
</dbReference>
<dbReference type="GO" id="GO:0006689">
    <property type="term" value="P:ganglioside catabolic process"/>
    <property type="evidence" value="ECO:0007669"/>
    <property type="project" value="TreeGrafter"/>
</dbReference>
<reference evidence="8" key="1">
    <citation type="submission" date="2006-10" db="EMBL/GenBank/DDBJ databases">
        <title>Complete sequence of Solibacter usitatus Ellin6076.</title>
        <authorList>
            <consortium name="US DOE Joint Genome Institute"/>
            <person name="Copeland A."/>
            <person name="Lucas S."/>
            <person name="Lapidus A."/>
            <person name="Barry K."/>
            <person name="Detter J.C."/>
            <person name="Glavina del Rio T."/>
            <person name="Hammon N."/>
            <person name="Israni S."/>
            <person name="Dalin E."/>
            <person name="Tice H."/>
            <person name="Pitluck S."/>
            <person name="Thompson L.S."/>
            <person name="Brettin T."/>
            <person name="Bruce D."/>
            <person name="Han C."/>
            <person name="Tapia R."/>
            <person name="Gilna P."/>
            <person name="Schmutz J."/>
            <person name="Larimer F."/>
            <person name="Land M."/>
            <person name="Hauser L."/>
            <person name="Kyrpides N."/>
            <person name="Mikhailova N."/>
            <person name="Janssen P.H."/>
            <person name="Kuske C.R."/>
            <person name="Richardson P."/>
        </authorList>
    </citation>
    <scope>NUCLEOTIDE SEQUENCE</scope>
    <source>
        <strain evidence="8">Ellin6076</strain>
    </source>
</reference>
<sequence precursor="true">MEVMLRYALFCALLSSAHAAAPALMPLPATMRPAAGKLTIDSSFKATLSGAADAHLEAAIARFTAQLSRQTGIPMFANKGAAARLRVECASAGGEVPKLGDNEAYTLDVTADGATLKAPERAGVLHGLATFAQLVMLGDQGYEVPAVHIEDRPRFPWRGLMLDSARHFMPLAVVKRNLDAMAAVKLNVFHWHLSEDQGFRVESKRYPKLQEKGSDGLFYTQSEIRDIVSYARDRGIRVVPEFDIPGHTTAWMVGYPELGTVPGPYEIGRKWGVYENALDPSREETYTFLDNFFEEITPLFADLYFHIGGDEVVARQWNASARVQAWAKEHNLKDAHAIQAYFNTRVQKLLQKRGKVLIGWDEVLHPDLPKDIVVQSWRGQKSLAEAATKGYRGILSWGYYLDHLSPAKFHYGVDPMSSDADKLAPEQASRILGGEACMWAEYTTSETVDSRIWPRAAVIAERLWSPAATVDVESMYTRMEAVSRELEWTGVQHRANYAPMLDRMTGGAPAEPLRILADAVEGLGLSPRARVAKYTSLTPMNRLADAARPESESVHALELAAAKVAADPNGSTAEAAALRTAFTRWAANDARFQELAAGNPLLAELKPLSKDLAALGNAGLALLDGRPAPAGFAAELTRMERPLAEVSLAATRPVKILLNAGRK</sequence>
<dbReference type="CAZy" id="GH20">
    <property type="family name" value="Glycoside Hydrolase Family 20"/>
</dbReference>
<feature type="active site" description="Proton donor" evidence="4">
    <location>
        <position position="311"/>
    </location>
</feature>
<dbReference type="InParanoid" id="Q01S79"/>
<gene>
    <name evidence="8" type="ordered locus">Acid_6569</name>
</gene>
<accession>Q01S79</accession>
<dbReference type="InterPro" id="IPR017853">
    <property type="entry name" value="GH"/>
</dbReference>
<keyword evidence="3 8" id="KW-0326">Glycosidase</keyword>
<proteinExistence type="inferred from homology"/>
<feature type="domain" description="Beta-hexosaminidase bacterial type N-terminal" evidence="7">
    <location>
        <begin position="22"/>
        <end position="151"/>
    </location>
</feature>
<dbReference type="GO" id="GO:0005764">
    <property type="term" value="C:lysosome"/>
    <property type="evidence" value="ECO:0007669"/>
    <property type="project" value="TreeGrafter"/>
</dbReference>
<evidence type="ECO:0000259" key="7">
    <source>
        <dbReference type="Pfam" id="PF02838"/>
    </source>
</evidence>
<dbReference type="InterPro" id="IPR029018">
    <property type="entry name" value="Hex-like_dom2"/>
</dbReference>
<comment type="similarity">
    <text evidence="1">Belongs to the glycosyl hydrolase 20 family.</text>
</comment>
<evidence type="ECO:0000313" key="8">
    <source>
        <dbReference type="EMBL" id="ABJ87491.1"/>
    </source>
</evidence>
<evidence type="ECO:0000256" key="5">
    <source>
        <dbReference type="SAM" id="SignalP"/>
    </source>
</evidence>